<evidence type="ECO:0000256" key="1">
    <source>
        <dbReference type="SAM" id="Phobius"/>
    </source>
</evidence>
<comment type="caution">
    <text evidence="2">The sequence shown here is derived from an EMBL/GenBank/DDBJ whole genome shotgun (WGS) entry which is preliminary data.</text>
</comment>
<evidence type="ECO:0000313" key="3">
    <source>
        <dbReference type="Proteomes" id="UP000786811"/>
    </source>
</evidence>
<dbReference type="InterPro" id="IPR000718">
    <property type="entry name" value="Peptidase_M13"/>
</dbReference>
<feature type="transmembrane region" description="Helical" evidence="1">
    <location>
        <begin position="61"/>
        <end position="77"/>
    </location>
</feature>
<dbReference type="InterPro" id="IPR024079">
    <property type="entry name" value="MetalloPept_cat_dom_sf"/>
</dbReference>
<dbReference type="PROSITE" id="PS51885">
    <property type="entry name" value="NEPRILYSIN"/>
    <property type="match status" value="1"/>
</dbReference>
<evidence type="ECO:0000313" key="2">
    <source>
        <dbReference type="EMBL" id="CAG5080687.1"/>
    </source>
</evidence>
<accession>A0A8J2MH31</accession>
<sequence length="120" mass="14117">MNDTHAPYDKRIIGAAMNSPDFSRDFNCSLGSNMNPCIEVVSKFIKCYIIVKMINNYFKEIFRSIWFVVFFFIFAAAKNVSNQTDCSETYCCKTRDCFINNIKYSRCEFVEKYEHQSQTM</sequence>
<keyword evidence="1" id="KW-0472">Membrane</keyword>
<reference evidence="2" key="1">
    <citation type="submission" date="2021-04" db="EMBL/GenBank/DDBJ databases">
        <authorList>
            <person name="Chebbi M.A.C M."/>
        </authorList>
    </citation>
    <scope>NUCLEOTIDE SEQUENCE</scope>
</reference>
<name>A0A8J2MH31_COTCN</name>
<keyword evidence="1" id="KW-0812">Transmembrane</keyword>
<organism evidence="2 3">
    <name type="scientific">Cotesia congregata</name>
    <name type="common">Parasitoid wasp</name>
    <name type="synonym">Apanteles congregatus</name>
    <dbReference type="NCBI Taxonomy" id="51543"/>
    <lineage>
        <taxon>Eukaryota</taxon>
        <taxon>Metazoa</taxon>
        <taxon>Ecdysozoa</taxon>
        <taxon>Arthropoda</taxon>
        <taxon>Hexapoda</taxon>
        <taxon>Insecta</taxon>
        <taxon>Pterygota</taxon>
        <taxon>Neoptera</taxon>
        <taxon>Endopterygota</taxon>
        <taxon>Hymenoptera</taxon>
        <taxon>Apocrita</taxon>
        <taxon>Ichneumonoidea</taxon>
        <taxon>Braconidae</taxon>
        <taxon>Microgastrinae</taxon>
        <taxon>Cotesia</taxon>
    </lineage>
</organism>
<gene>
    <name evidence="2" type="ORF">HICCMSTLAB_LOCUS3078</name>
</gene>
<dbReference type="OrthoDB" id="6475849at2759"/>
<keyword evidence="1" id="KW-1133">Transmembrane helix</keyword>
<dbReference type="EMBL" id="CAJNRD030001118">
    <property type="protein sequence ID" value="CAG5080687.1"/>
    <property type="molecule type" value="Genomic_DNA"/>
</dbReference>
<keyword evidence="3" id="KW-1185">Reference proteome</keyword>
<dbReference type="SUPFAM" id="SSF55486">
    <property type="entry name" value="Metalloproteases ('zincins'), catalytic domain"/>
    <property type="match status" value="1"/>
</dbReference>
<dbReference type="GO" id="GO:0004222">
    <property type="term" value="F:metalloendopeptidase activity"/>
    <property type="evidence" value="ECO:0007669"/>
    <property type="project" value="InterPro"/>
</dbReference>
<dbReference type="AlphaFoldDB" id="A0A8J2MH31"/>
<dbReference type="Gene3D" id="3.40.390.10">
    <property type="entry name" value="Collagenase (Catalytic Domain)"/>
    <property type="match status" value="1"/>
</dbReference>
<proteinExistence type="predicted"/>
<dbReference type="GO" id="GO:0006508">
    <property type="term" value="P:proteolysis"/>
    <property type="evidence" value="ECO:0007669"/>
    <property type="project" value="InterPro"/>
</dbReference>
<protein>
    <submittedName>
        <fullName evidence="2">Uncharacterized protein</fullName>
    </submittedName>
</protein>
<dbReference type="Proteomes" id="UP000786811">
    <property type="component" value="Unassembled WGS sequence"/>
</dbReference>